<evidence type="ECO:0000313" key="9">
    <source>
        <dbReference type="EMBL" id="MEQ2301038.1"/>
    </source>
</evidence>
<keyword evidence="2" id="KW-0436">Ligase</keyword>
<organism evidence="9 10">
    <name type="scientific">Ameca splendens</name>
    <dbReference type="NCBI Taxonomy" id="208324"/>
    <lineage>
        <taxon>Eukaryota</taxon>
        <taxon>Metazoa</taxon>
        <taxon>Chordata</taxon>
        <taxon>Craniata</taxon>
        <taxon>Vertebrata</taxon>
        <taxon>Euteleostomi</taxon>
        <taxon>Actinopterygii</taxon>
        <taxon>Neopterygii</taxon>
        <taxon>Teleostei</taxon>
        <taxon>Neoteleostei</taxon>
        <taxon>Acanthomorphata</taxon>
        <taxon>Ovalentaria</taxon>
        <taxon>Atherinomorphae</taxon>
        <taxon>Cyprinodontiformes</taxon>
        <taxon>Goodeidae</taxon>
        <taxon>Ameca</taxon>
    </lineage>
</organism>
<accession>A0ABV0Z6D7</accession>
<keyword evidence="6" id="KW-0030">Aminoacyl-tRNA synthetase</keyword>
<sequence>RLQEKVKEGNLDPREQLVALEAQRKDYPNGIPQCGTDALRFALCSHKIQGEDISLSLSQVLGCRHFCNKMWQTLRFTLGVLNDNTTPVRTLEETTPLNSMERWICSRLYSTIVQCEQAFEAYELHIVTSALYSFWVHNLCDVYVEYVKPVLLKQNDGPEVLSNKDHISNLKQATSSVLYHCTSLSLALLSPFMPFITEELWQRLQPFRPEALAQTSLCLQPYPRSAHLAHWYFPEEEKDFLLVQDVIRITRSLRAQCGLTKEKPV</sequence>
<dbReference type="SUPFAM" id="SSF47323">
    <property type="entry name" value="Anticodon-binding domain of a subclass of class I aminoacyl-tRNA synthetases"/>
    <property type="match status" value="1"/>
</dbReference>
<evidence type="ECO:0000256" key="5">
    <source>
        <dbReference type="ARBA" id="ARBA00022917"/>
    </source>
</evidence>
<dbReference type="InterPro" id="IPR013155">
    <property type="entry name" value="M/V/L/I-tRNA-synth_anticd-bd"/>
</dbReference>
<reference evidence="9 10" key="1">
    <citation type="submission" date="2021-06" db="EMBL/GenBank/DDBJ databases">
        <authorList>
            <person name="Palmer J.M."/>
        </authorList>
    </citation>
    <scope>NUCLEOTIDE SEQUENCE [LARGE SCALE GENOMIC DNA]</scope>
    <source>
        <strain evidence="9 10">AS_MEX2019</strain>
        <tissue evidence="9">Muscle</tissue>
    </source>
</reference>
<evidence type="ECO:0000256" key="7">
    <source>
        <dbReference type="ARBA" id="ARBA00029936"/>
    </source>
</evidence>
<evidence type="ECO:0000259" key="8">
    <source>
        <dbReference type="Pfam" id="PF08264"/>
    </source>
</evidence>
<dbReference type="EMBL" id="JAHRIP010051074">
    <property type="protein sequence ID" value="MEQ2301038.1"/>
    <property type="molecule type" value="Genomic_DNA"/>
</dbReference>
<keyword evidence="5" id="KW-0648">Protein biosynthesis</keyword>
<keyword evidence="10" id="KW-1185">Reference proteome</keyword>
<evidence type="ECO:0000313" key="10">
    <source>
        <dbReference type="Proteomes" id="UP001469553"/>
    </source>
</evidence>
<evidence type="ECO:0000256" key="2">
    <source>
        <dbReference type="ARBA" id="ARBA00022598"/>
    </source>
</evidence>
<evidence type="ECO:0000256" key="1">
    <source>
        <dbReference type="ARBA" id="ARBA00013169"/>
    </source>
</evidence>
<feature type="domain" description="Methionyl/Valyl/Leucyl/Isoleucyl-tRNA synthetase anticodon-binding" evidence="8">
    <location>
        <begin position="101"/>
        <end position="264"/>
    </location>
</feature>
<evidence type="ECO:0000256" key="3">
    <source>
        <dbReference type="ARBA" id="ARBA00022741"/>
    </source>
</evidence>
<dbReference type="PANTHER" id="PTHR11946:SF71">
    <property type="entry name" value="VALINE--TRNA LIGASE, MITOCHONDRIAL"/>
    <property type="match status" value="1"/>
</dbReference>
<dbReference type="InterPro" id="IPR002303">
    <property type="entry name" value="Valyl-tRNA_ligase"/>
</dbReference>
<keyword evidence="4" id="KW-0067">ATP-binding</keyword>
<dbReference type="InterPro" id="IPR033705">
    <property type="entry name" value="Anticodon_Ia_Val"/>
</dbReference>
<dbReference type="Pfam" id="PF08264">
    <property type="entry name" value="Anticodon_1"/>
    <property type="match status" value="1"/>
</dbReference>
<dbReference type="Gene3D" id="1.10.730.10">
    <property type="entry name" value="Isoleucyl-tRNA Synthetase, Domain 1"/>
    <property type="match status" value="1"/>
</dbReference>
<keyword evidence="3" id="KW-0547">Nucleotide-binding</keyword>
<protein>
    <recommendedName>
        <fullName evidence="1">valine--tRNA ligase</fullName>
        <ecNumber evidence="1">6.1.1.9</ecNumber>
    </recommendedName>
    <alternativeName>
        <fullName evidence="7">Valyl-tRNA synthetase</fullName>
    </alternativeName>
</protein>
<dbReference type="EC" id="6.1.1.9" evidence="1"/>
<name>A0ABV0Z6D7_9TELE</name>
<feature type="non-terminal residue" evidence="9">
    <location>
        <position position="265"/>
    </location>
</feature>
<comment type="caution">
    <text evidence="9">The sequence shown here is derived from an EMBL/GenBank/DDBJ whole genome shotgun (WGS) entry which is preliminary data.</text>
</comment>
<evidence type="ECO:0000256" key="4">
    <source>
        <dbReference type="ARBA" id="ARBA00022840"/>
    </source>
</evidence>
<dbReference type="InterPro" id="IPR009080">
    <property type="entry name" value="tRNAsynth_Ia_anticodon-bd"/>
</dbReference>
<evidence type="ECO:0000256" key="6">
    <source>
        <dbReference type="ARBA" id="ARBA00023146"/>
    </source>
</evidence>
<dbReference type="PANTHER" id="PTHR11946">
    <property type="entry name" value="VALYL-TRNA SYNTHETASES"/>
    <property type="match status" value="1"/>
</dbReference>
<dbReference type="Proteomes" id="UP001469553">
    <property type="component" value="Unassembled WGS sequence"/>
</dbReference>
<proteinExistence type="predicted"/>
<feature type="non-terminal residue" evidence="9">
    <location>
        <position position="1"/>
    </location>
</feature>
<dbReference type="CDD" id="cd07962">
    <property type="entry name" value="Anticodon_Ia_Val"/>
    <property type="match status" value="1"/>
</dbReference>
<gene>
    <name evidence="9" type="ORF">AMECASPLE_031908</name>
</gene>